<dbReference type="AlphaFoldDB" id="A0A0B0H5Z0"/>
<keyword evidence="9 13" id="KW-1133">Transmembrane helix</keyword>
<feature type="domain" description="ABC3 transporter permease C-terminal" evidence="14">
    <location>
        <begin position="183"/>
        <end position="296"/>
    </location>
</feature>
<evidence type="ECO:0000256" key="6">
    <source>
        <dbReference type="ARBA" id="ARBA00022519"/>
    </source>
</evidence>
<evidence type="ECO:0000256" key="3">
    <source>
        <dbReference type="ARBA" id="ARBA00011160"/>
    </source>
</evidence>
<evidence type="ECO:0000259" key="15">
    <source>
        <dbReference type="Pfam" id="PF18075"/>
    </source>
</evidence>
<reference evidence="16 17" key="1">
    <citation type="journal article" date="2014" name="BMC Genomics">
        <title>The genome of the intracellular bacterium of the coastal bivalve, Solemya velum: a blueprint for thriving in and out of symbiosis.</title>
        <authorList>
            <person name="Dmytrenko O."/>
            <person name="Russell S.L."/>
            <person name="Loo W.T."/>
            <person name="Fontanez K.M."/>
            <person name="Liao L."/>
            <person name="Roeselers G."/>
            <person name="Sharma R."/>
            <person name="Stewart F.J."/>
            <person name="Newton I.L."/>
            <person name="Woyke T."/>
            <person name="Wu D."/>
            <person name="Lang J.M."/>
            <person name="Eisen J.A."/>
            <person name="Cavanaugh C.M."/>
        </authorList>
    </citation>
    <scope>NUCLEOTIDE SEQUENCE [LARGE SCALE GENOMIC DNA]</scope>
    <source>
        <strain evidence="16 17">WH</strain>
    </source>
</reference>
<dbReference type="InterPro" id="IPR003838">
    <property type="entry name" value="ABC3_permease_C"/>
</dbReference>
<evidence type="ECO:0000256" key="10">
    <source>
        <dbReference type="ARBA" id="ARBA00023136"/>
    </source>
</evidence>
<evidence type="ECO:0000256" key="8">
    <source>
        <dbReference type="ARBA" id="ARBA00022692"/>
    </source>
</evidence>
<comment type="similarity">
    <text evidence="2 12">Belongs to the ABC-4 integral membrane protein family. FtsX subfamily.</text>
</comment>
<dbReference type="STRING" id="2340.JV46_25360"/>
<evidence type="ECO:0000256" key="13">
    <source>
        <dbReference type="SAM" id="Phobius"/>
    </source>
</evidence>
<evidence type="ECO:0000256" key="2">
    <source>
        <dbReference type="ARBA" id="ARBA00007379"/>
    </source>
</evidence>
<organism evidence="16 17">
    <name type="scientific">Solemya velum gill symbiont</name>
    <dbReference type="NCBI Taxonomy" id="2340"/>
    <lineage>
        <taxon>Bacteria</taxon>
        <taxon>Pseudomonadati</taxon>
        <taxon>Pseudomonadota</taxon>
        <taxon>Gammaproteobacteria</taxon>
        <taxon>sulfur-oxidizing symbionts</taxon>
    </lineage>
</organism>
<name>A0A0B0H5Z0_SOVGS</name>
<comment type="function">
    <text evidence="12">Part of the ABC transporter FtsEX involved in cellular division.</text>
</comment>
<feature type="transmembrane region" description="Helical" evidence="13">
    <location>
        <begin position="277"/>
        <end position="297"/>
    </location>
</feature>
<dbReference type="InterPro" id="IPR047590">
    <property type="entry name" value="FtsX_proteobact-type"/>
</dbReference>
<dbReference type="EMBL" id="JRAA01000003">
    <property type="protein sequence ID" value="KHF24082.1"/>
    <property type="molecule type" value="Genomic_DNA"/>
</dbReference>
<dbReference type="PIRSF" id="PIRSF003097">
    <property type="entry name" value="FtsX"/>
    <property type="match status" value="1"/>
</dbReference>
<evidence type="ECO:0000256" key="7">
    <source>
        <dbReference type="ARBA" id="ARBA00022618"/>
    </source>
</evidence>
<evidence type="ECO:0000259" key="14">
    <source>
        <dbReference type="Pfam" id="PF02687"/>
    </source>
</evidence>
<dbReference type="GO" id="GO:0051301">
    <property type="term" value="P:cell division"/>
    <property type="evidence" value="ECO:0007669"/>
    <property type="project" value="UniProtKB-KW"/>
</dbReference>
<comment type="subcellular location">
    <subcellularLocation>
        <location evidence="1">Cell inner membrane</location>
        <topology evidence="1">Multi-pass membrane protein</topology>
    </subcellularLocation>
</comment>
<proteinExistence type="inferred from homology"/>
<dbReference type="Gene3D" id="3.30.70.3040">
    <property type="match status" value="1"/>
</dbReference>
<feature type="domain" description="FtsX extracellular" evidence="15">
    <location>
        <begin position="66"/>
        <end position="150"/>
    </location>
</feature>
<dbReference type="eggNOG" id="COG2177">
    <property type="taxonomic scope" value="Bacteria"/>
</dbReference>
<dbReference type="OrthoDB" id="9813411at2"/>
<dbReference type="NCBIfam" id="TIGR00439">
    <property type="entry name" value="FtsX_Gneg"/>
    <property type="match status" value="1"/>
</dbReference>
<keyword evidence="11 12" id="KW-0131">Cell cycle</keyword>
<keyword evidence="7 12" id="KW-0132">Cell division</keyword>
<dbReference type="GO" id="GO:0005886">
    <property type="term" value="C:plasma membrane"/>
    <property type="evidence" value="ECO:0007669"/>
    <property type="project" value="UniProtKB-SubCell"/>
</dbReference>
<dbReference type="PATRIC" id="fig|2340.3.peg.2159"/>
<protein>
    <recommendedName>
        <fullName evidence="4 12">Cell division protein FtsX</fullName>
    </recommendedName>
</protein>
<gene>
    <name evidence="16" type="ORF">JV46_25360</name>
</gene>
<sequence length="306" mass="33381">MKDPSPVFEQHKRAIRIALGDLFQRPLASLMTVLVLAIALALPATLLALLNLGEQLTSEWSHERTVTMFLKADVDAEAALLLSATIEEIEGVDSTELRTSADALAEFRLYSGFGDALDALDENPLPNHILIHPSEISDNDAIGELVSHLATLPESDLVEYDQAWVERLNSFTETARRFADALALALAIAVVMIIGNTIRLEIATRHSEIEITRLVGGTDGFIRRPFLYTGMLYGFSGALLGWLLVSLLLLFLKSPLHDLEILYATSLPLNPFDLQRLAILLPAGTLLGMAGAVLTVGRHLATIQPE</sequence>
<evidence type="ECO:0000256" key="9">
    <source>
        <dbReference type="ARBA" id="ARBA00022989"/>
    </source>
</evidence>
<comment type="caution">
    <text evidence="16">The sequence shown here is derived from an EMBL/GenBank/DDBJ whole genome shotgun (WGS) entry which is preliminary data.</text>
</comment>
<accession>A0A0B0H5Z0</accession>
<evidence type="ECO:0000256" key="5">
    <source>
        <dbReference type="ARBA" id="ARBA00022475"/>
    </source>
</evidence>
<dbReference type="Proteomes" id="UP000030856">
    <property type="component" value="Unassembled WGS sequence"/>
</dbReference>
<evidence type="ECO:0000313" key="17">
    <source>
        <dbReference type="Proteomes" id="UP000030856"/>
    </source>
</evidence>
<keyword evidence="8 13" id="KW-0812">Transmembrane</keyword>
<dbReference type="GO" id="GO:0032153">
    <property type="term" value="C:cell division site"/>
    <property type="evidence" value="ECO:0007669"/>
    <property type="project" value="TreeGrafter"/>
</dbReference>
<dbReference type="Pfam" id="PF18075">
    <property type="entry name" value="FtsX_ECD"/>
    <property type="match status" value="1"/>
</dbReference>
<dbReference type="PANTHER" id="PTHR47755:SF1">
    <property type="entry name" value="CELL DIVISION PROTEIN FTSX"/>
    <property type="match status" value="1"/>
</dbReference>
<evidence type="ECO:0000256" key="12">
    <source>
        <dbReference type="PIRNR" id="PIRNR003097"/>
    </source>
</evidence>
<comment type="subunit">
    <text evidence="3">Forms a membrane-associated complex with FtsE.</text>
</comment>
<evidence type="ECO:0000256" key="1">
    <source>
        <dbReference type="ARBA" id="ARBA00004429"/>
    </source>
</evidence>
<dbReference type="Pfam" id="PF02687">
    <property type="entry name" value="FtsX"/>
    <property type="match status" value="1"/>
</dbReference>
<dbReference type="InterPro" id="IPR004513">
    <property type="entry name" value="FtsX"/>
</dbReference>
<keyword evidence="5 12" id="KW-1003">Cell membrane</keyword>
<dbReference type="PANTHER" id="PTHR47755">
    <property type="entry name" value="CELL DIVISION PROTEIN FTSX"/>
    <property type="match status" value="1"/>
</dbReference>
<evidence type="ECO:0000313" key="16">
    <source>
        <dbReference type="EMBL" id="KHF24082.1"/>
    </source>
</evidence>
<keyword evidence="6 12" id="KW-0997">Cell inner membrane</keyword>
<keyword evidence="10 12" id="KW-0472">Membrane</keyword>
<evidence type="ECO:0000256" key="4">
    <source>
        <dbReference type="ARBA" id="ARBA00021907"/>
    </source>
</evidence>
<keyword evidence="17" id="KW-1185">Reference proteome</keyword>
<feature type="transmembrane region" description="Helical" evidence="13">
    <location>
        <begin position="232"/>
        <end position="252"/>
    </location>
</feature>
<dbReference type="InterPro" id="IPR040690">
    <property type="entry name" value="FtsX_ECD"/>
</dbReference>
<feature type="transmembrane region" description="Helical" evidence="13">
    <location>
        <begin position="27"/>
        <end position="50"/>
    </location>
</feature>
<evidence type="ECO:0000256" key="11">
    <source>
        <dbReference type="ARBA" id="ARBA00023306"/>
    </source>
</evidence>